<dbReference type="AlphaFoldDB" id="A0A0F9S9X7"/>
<reference evidence="1" key="1">
    <citation type="journal article" date="2015" name="Nature">
        <title>Complex archaea that bridge the gap between prokaryotes and eukaryotes.</title>
        <authorList>
            <person name="Spang A."/>
            <person name="Saw J.H."/>
            <person name="Jorgensen S.L."/>
            <person name="Zaremba-Niedzwiedzka K."/>
            <person name="Martijn J."/>
            <person name="Lind A.E."/>
            <person name="van Eijk R."/>
            <person name="Schleper C."/>
            <person name="Guy L."/>
            <person name="Ettema T.J."/>
        </authorList>
    </citation>
    <scope>NUCLEOTIDE SEQUENCE</scope>
</reference>
<protein>
    <submittedName>
        <fullName evidence="1">Uncharacterized protein</fullName>
    </submittedName>
</protein>
<organism evidence="1">
    <name type="scientific">marine sediment metagenome</name>
    <dbReference type="NCBI Taxonomy" id="412755"/>
    <lineage>
        <taxon>unclassified sequences</taxon>
        <taxon>metagenomes</taxon>
        <taxon>ecological metagenomes</taxon>
    </lineage>
</organism>
<gene>
    <name evidence="1" type="ORF">LCGC14_0478490</name>
</gene>
<comment type="caution">
    <text evidence="1">The sequence shown here is derived from an EMBL/GenBank/DDBJ whole genome shotgun (WGS) entry which is preliminary data.</text>
</comment>
<dbReference type="EMBL" id="LAZR01000517">
    <property type="protein sequence ID" value="KKN65710.1"/>
    <property type="molecule type" value="Genomic_DNA"/>
</dbReference>
<proteinExistence type="predicted"/>
<evidence type="ECO:0000313" key="1">
    <source>
        <dbReference type="EMBL" id="KKN65710.1"/>
    </source>
</evidence>
<sequence length="131" mass="14981">MFNRATVRNLMNECADALKVVADKYDLDLVRKSVTYQTNECPIAFKMITRATDDDGNVISPNENEWKRNAILFGMKASDFGKEFISNNRKYTISGIKPRSTKYPILARRSDGKVFKFSTVATRTYLESHNV</sequence>
<name>A0A0F9S9X7_9ZZZZ</name>
<accession>A0A0F9S9X7</accession>